<evidence type="ECO:0000256" key="4">
    <source>
        <dbReference type="ARBA" id="ARBA00023098"/>
    </source>
</evidence>
<dbReference type="GO" id="GO:0070292">
    <property type="term" value="P:N-acylphosphatidylethanolamine metabolic process"/>
    <property type="evidence" value="ECO:0007669"/>
    <property type="project" value="TreeGrafter"/>
</dbReference>
<evidence type="ECO:0000256" key="3">
    <source>
        <dbReference type="ARBA" id="ARBA00022801"/>
    </source>
</evidence>
<dbReference type="OrthoDB" id="421951at2759"/>
<sequence>MGFCWKLLTGIQKDVEHVFQNEDSPQPGDMIQFQMFGFQHWGIYVGNGEVVHFAWPVVQLFPPKFKVYREKMMDVPGAMKYAVWNKFDRDYPPLDPNHVVDRALHMVGKVFKYSIARANCEHFTTLLRYNVALSEQAERFNFTVDPDFEREIRRYLSEIDG</sequence>
<dbReference type="PANTHER" id="PTHR13943">
    <property type="entry name" value="HRAS-LIKE SUPPRESSOR - RELATED"/>
    <property type="match status" value="1"/>
</dbReference>
<reference evidence="7" key="1">
    <citation type="submission" date="2025-08" db="UniProtKB">
        <authorList>
            <consortium name="RefSeq"/>
        </authorList>
    </citation>
    <scope>IDENTIFICATION</scope>
    <source>
        <tissue evidence="7">Liver</tissue>
    </source>
</reference>
<feature type="domain" description="LRAT" evidence="5">
    <location>
        <begin position="30"/>
        <end position="136"/>
    </location>
</feature>
<dbReference type="GeneID" id="103050635"/>
<dbReference type="InterPro" id="IPR038765">
    <property type="entry name" value="Papain-like_cys_pep_sf"/>
</dbReference>
<accession>A0A9F5MTD1</accession>
<evidence type="ECO:0000256" key="2">
    <source>
        <dbReference type="ARBA" id="ARBA00022679"/>
    </source>
</evidence>
<dbReference type="PROSITE" id="PS51934">
    <property type="entry name" value="LRAT"/>
    <property type="match status" value="1"/>
</dbReference>
<protein>
    <submittedName>
        <fullName evidence="7">Retinoic acid receptor responder protein 3-like</fullName>
    </submittedName>
</protein>
<dbReference type="InterPro" id="IPR051496">
    <property type="entry name" value="H-rev107_PLA/AT"/>
</dbReference>
<dbReference type="GO" id="GO:0008970">
    <property type="term" value="F:phospholipase A1 activity"/>
    <property type="evidence" value="ECO:0007669"/>
    <property type="project" value="TreeGrafter"/>
</dbReference>
<dbReference type="RefSeq" id="XP_025023375.1">
    <property type="nucleotide sequence ID" value="XM_025167607.1"/>
</dbReference>
<keyword evidence="4" id="KW-0443">Lipid metabolism</keyword>
<dbReference type="KEGG" id="pbi:103050635"/>
<dbReference type="SUPFAM" id="SSF54001">
    <property type="entry name" value="Cysteine proteinases"/>
    <property type="match status" value="1"/>
</dbReference>
<dbReference type="AlphaFoldDB" id="A0A9F5MTD1"/>
<dbReference type="InterPro" id="IPR007053">
    <property type="entry name" value="LRAT_dom"/>
</dbReference>
<comment type="similarity">
    <text evidence="1">Belongs to the H-rev107 family.</text>
</comment>
<evidence type="ECO:0000256" key="1">
    <source>
        <dbReference type="ARBA" id="ARBA00007824"/>
    </source>
</evidence>
<evidence type="ECO:0000313" key="7">
    <source>
        <dbReference type="RefSeq" id="XP_025023375.1"/>
    </source>
</evidence>
<dbReference type="PANTHER" id="PTHR13943:SF31">
    <property type="entry name" value="PHOSPHOLIPASE A AND ACYLTRANSFERASE 3"/>
    <property type="match status" value="1"/>
</dbReference>
<keyword evidence="2" id="KW-0808">Transferase</keyword>
<dbReference type="Gene3D" id="3.90.1720.10">
    <property type="entry name" value="endopeptidase domain like (from Nostoc punctiforme)"/>
    <property type="match status" value="1"/>
</dbReference>
<dbReference type="GO" id="GO:0005737">
    <property type="term" value="C:cytoplasm"/>
    <property type="evidence" value="ECO:0007669"/>
    <property type="project" value="TreeGrafter"/>
</dbReference>
<organism evidence="6 7">
    <name type="scientific">Python bivittatus</name>
    <name type="common">Burmese python</name>
    <name type="synonym">Python molurus bivittatus</name>
    <dbReference type="NCBI Taxonomy" id="176946"/>
    <lineage>
        <taxon>Eukaryota</taxon>
        <taxon>Metazoa</taxon>
        <taxon>Chordata</taxon>
        <taxon>Craniata</taxon>
        <taxon>Vertebrata</taxon>
        <taxon>Euteleostomi</taxon>
        <taxon>Lepidosauria</taxon>
        <taxon>Squamata</taxon>
        <taxon>Bifurcata</taxon>
        <taxon>Unidentata</taxon>
        <taxon>Episquamata</taxon>
        <taxon>Toxicofera</taxon>
        <taxon>Serpentes</taxon>
        <taxon>Henophidia</taxon>
        <taxon>Pythonidae</taxon>
        <taxon>Python</taxon>
    </lineage>
</organism>
<proteinExistence type="inferred from homology"/>
<dbReference type="Pfam" id="PF04970">
    <property type="entry name" value="LRAT"/>
    <property type="match status" value="1"/>
</dbReference>
<dbReference type="OMA" id="ARANCEH"/>
<gene>
    <name evidence="7" type="primary">LOC103050635</name>
</gene>
<dbReference type="GO" id="GO:0016410">
    <property type="term" value="F:N-acyltransferase activity"/>
    <property type="evidence" value="ECO:0007669"/>
    <property type="project" value="TreeGrafter"/>
</dbReference>
<evidence type="ECO:0000259" key="5">
    <source>
        <dbReference type="PROSITE" id="PS51934"/>
    </source>
</evidence>
<evidence type="ECO:0000313" key="6">
    <source>
        <dbReference type="Proteomes" id="UP000695026"/>
    </source>
</evidence>
<keyword evidence="3" id="KW-0378">Hydrolase</keyword>
<dbReference type="GO" id="GO:0004623">
    <property type="term" value="F:phospholipase A2 activity"/>
    <property type="evidence" value="ECO:0007669"/>
    <property type="project" value="TreeGrafter"/>
</dbReference>
<name>A0A9F5MTD1_PYTBI</name>
<dbReference type="Proteomes" id="UP000695026">
    <property type="component" value="Unplaced"/>
</dbReference>
<keyword evidence="6" id="KW-1185">Reference proteome</keyword>